<dbReference type="NCBIfam" id="TIGR02273">
    <property type="entry name" value="16S_RimM"/>
    <property type="match status" value="1"/>
</dbReference>
<dbReference type="GO" id="GO:0043022">
    <property type="term" value="F:ribosome binding"/>
    <property type="evidence" value="ECO:0007669"/>
    <property type="project" value="InterPro"/>
</dbReference>
<proteinExistence type="inferred from homology"/>
<accession>A0A927EA62</accession>
<feature type="domain" description="RimM N-terminal" evidence="6">
    <location>
        <begin position="10"/>
        <end position="87"/>
    </location>
</feature>
<protein>
    <recommendedName>
        <fullName evidence="5">Ribosome maturation factor RimM</fullName>
    </recommendedName>
</protein>
<dbReference type="AlphaFoldDB" id="A0A927EA62"/>
<dbReference type="EMBL" id="JACXWY010000004">
    <property type="protein sequence ID" value="MBD3845656.1"/>
    <property type="molecule type" value="Genomic_DNA"/>
</dbReference>
<evidence type="ECO:0000256" key="5">
    <source>
        <dbReference type="HAMAP-Rule" id="MF_00014"/>
    </source>
</evidence>
<comment type="function">
    <text evidence="5">An accessory protein needed during the final step in the assembly of 30S ribosomal subunit, possibly for assembly of the head region. Essential for efficient processing of 16S rRNA. May be needed both before and after RbfA during the maturation of 16S rRNA. It has affinity for free ribosomal 30S subunits but not for 70S ribosomes.</text>
</comment>
<evidence type="ECO:0000259" key="7">
    <source>
        <dbReference type="Pfam" id="PF24986"/>
    </source>
</evidence>
<dbReference type="GO" id="GO:0005737">
    <property type="term" value="C:cytoplasm"/>
    <property type="evidence" value="ECO:0007669"/>
    <property type="project" value="UniProtKB-SubCell"/>
</dbReference>
<dbReference type="SUPFAM" id="SSF50346">
    <property type="entry name" value="PRC-barrel domain"/>
    <property type="match status" value="1"/>
</dbReference>
<evidence type="ECO:0000256" key="1">
    <source>
        <dbReference type="ARBA" id="ARBA00022490"/>
    </source>
</evidence>
<comment type="subcellular location">
    <subcellularLocation>
        <location evidence="5">Cytoplasm</location>
    </subcellularLocation>
</comment>
<evidence type="ECO:0000259" key="6">
    <source>
        <dbReference type="Pfam" id="PF01782"/>
    </source>
</evidence>
<comment type="domain">
    <text evidence="5">The PRC barrel domain binds ribosomal protein uS19.</text>
</comment>
<keyword evidence="9" id="KW-1185">Reference proteome</keyword>
<dbReference type="Pfam" id="PF24986">
    <property type="entry name" value="PRC_RimM"/>
    <property type="match status" value="1"/>
</dbReference>
<keyword evidence="4 5" id="KW-0143">Chaperone</keyword>
<comment type="subunit">
    <text evidence="5">Binds ribosomal protein uS19.</text>
</comment>
<evidence type="ECO:0000256" key="4">
    <source>
        <dbReference type="ARBA" id="ARBA00023186"/>
    </source>
</evidence>
<organism evidence="8 9">
    <name type="scientific">Bosea spartocytisi</name>
    <dbReference type="NCBI Taxonomy" id="2773451"/>
    <lineage>
        <taxon>Bacteria</taxon>
        <taxon>Pseudomonadati</taxon>
        <taxon>Pseudomonadota</taxon>
        <taxon>Alphaproteobacteria</taxon>
        <taxon>Hyphomicrobiales</taxon>
        <taxon>Boseaceae</taxon>
        <taxon>Bosea</taxon>
    </lineage>
</organism>
<evidence type="ECO:0000313" key="9">
    <source>
        <dbReference type="Proteomes" id="UP000619295"/>
    </source>
</evidence>
<dbReference type="InterPro" id="IPR011033">
    <property type="entry name" value="PRC_barrel-like_sf"/>
</dbReference>
<dbReference type="Pfam" id="PF01782">
    <property type="entry name" value="RimM"/>
    <property type="match status" value="1"/>
</dbReference>
<sequence>MAGTDNLVLLGIVGAPHGVRGEVRIKTFTGDPLAIVDYGPLTDGKGRNFEIIDIRPAKEVVVARLKGVATREAAEALNGVELFVSRDKLPAAEDEDEFLQADLIGCSVVGPDGVPLGTVSTVENYGAGDLLDIETPDGRSVLMPFTKAFAPRIDIAARRIEAEPPAGLFEPDDGRRDDAKR</sequence>
<dbReference type="GO" id="GO:0006364">
    <property type="term" value="P:rRNA processing"/>
    <property type="evidence" value="ECO:0007669"/>
    <property type="project" value="UniProtKB-UniRule"/>
</dbReference>
<dbReference type="InterPro" id="IPR009000">
    <property type="entry name" value="Transl_B-barrel_sf"/>
</dbReference>
<dbReference type="InterPro" id="IPR002676">
    <property type="entry name" value="RimM_N"/>
</dbReference>
<dbReference type="Gene3D" id="2.40.30.60">
    <property type="entry name" value="RimM"/>
    <property type="match status" value="1"/>
</dbReference>
<dbReference type="GO" id="GO:0042274">
    <property type="term" value="P:ribosomal small subunit biogenesis"/>
    <property type="evidence" value="ECO:0007669"/>
    <property type="project" value="UniProtKB-UniRule"/>
</dbReference>
<dbReference type="PANTHER" id="PTHR33692:SF1">
    <property type="entry name" value="RIBOSOME MATURATION FACTOR RIMM"/>
    <property type="match status" value="1"/>
</dbReference>
<dbReference type="Gene3D" id="2.30.30.240">
    <property type="entry name" value="PRC-barrel domain"/>
    <property type="match status" value="1"/>
</dbReference>
<name>A0A927EA62_9HYPH</name>
<dbReference type="GO" id="GO:0005840">
    <property type="term" value="C:ribosome"/>
    <property type="evidence" value="ECO:0007669"/>
    <property type="project" value="InterPro"/>
</dbReference>
<feature type="domain" description="Ribosome maturation factor RimM PRC barrel" evidence="7">
    <location>
        <begin position="102"/>
        <end position="168"/>
    </location>
</feature>
<evidence type="ECO:0000256" key="3">
    <source>
        <dbReference type="ARBA" id="ARBA00022552"/>
    </source>
</evidence>
<evidence type="ECO:0000256" key="2">
    <source>
        <dbReference type="ARBA" id="ARBA00022517"/>
    </source>
</evidence>
<dbReference type="HAMAP" id="MF_00014">
    <property type="entry name" value="Ribosome_mat_RimM"/>
    <property type="match status" value="1"/>
</dbReference>
<comment type="caution">
    <text evidence="8">The sequence shown here is derived from an EMBL/GenBank/DDBJ whole genome shotgun (WGS) entry which is preliminary data.</text>
</comment>
<keyword evidence="2 5" id="KW-0690">Ribosome biogenesis</keyword>
<dbReference type="PANTHER" id="PTHR33692">
    <property type="entry name" value="RIBOSOME MATURATION FACTOR RIMM"/>
    <property type="match status" value="1"/>
</dbReference>
<dbReference type="InterPro" id="IPR056792">
    <property type="entry name" value="PRC_RimM"/>
</dbReference>
<keyword evidence="3 5" id="KW-0698">rRNA processing</keyword>
<dbReference type="SUPFAM" id="SSF50447">
    <property type="entry name" value="Translation proteins"/>
    <property type="match status" value="1"/>
</dbReference>
<reference evidence="8" key="1">
    <citation type="submission" date="2020-09" db="EMBL/GenBank/DDBJ databases">
        <title>Bosea spartocytisi sp. nov. a root nodule endophyte of Spartocytisus supranubius in the high mountain ecosystem fo the Teide National Park (Canary Islands, Spain).</title>
        <authorList>
            <person name="Pulido-Suarez L."/>
            <person name="Peix A."/>
            <person name="Igual J.M."/>
            <person name="Socas-Perez N."/>
            <person name="Velazquez E."/>
            <person name="Flores-Felix J.D."/>
            <person name="Leon-Barrios M."/>
        </authorList>
    </citation>
    <scope>NUCLEOTIDE SEQUENCE</scope>
    <source>
        <strain evidence="8">SSUT16</strain>
    </source>
</reference>
<evidence type="ECO:0000313" key="8">
    <source>
        <dbReference type="EMBL" id="MBD3845656.1"/>
    </source>
</evidence>
<dbReference type="InterPro" id="IPR011961">
    <property type="entry name" value="RimM"/>
</dbReference>
<dbReference type="InterPro" id="IPR036976">
    <property type="entry name" value="RimM_N_sf"/>
</dbReference>
<comment type="similarity">
    <text evidence="5">Belongs to the RimM family.</text>
</comment>
<gene>
    <name evidence="5 8" type="primary">rimM</name>
    <name evidence="8" type="ORF">IED13_08100</name>
</gene>
<keyword evidence="1 5" id="KW-0963">Cytoplasm</keyword>
<dbReference type="Proteomes" id="UP000619295">
    <property type="component" value="Unassembled WGS sequence"/>
</dbReference>